<evidence type="ECO:0000256" key="1">
    <source>
        <dbReference type="ARBA" id="ARBA00022603"/>
    </source>
</evidence>
<evidence type="ECO:0000256" key="2">
    <source>
        <dbReference type="ARBA" id="ARBA00022679"/>
    </source>
</evidence>
<sequence length="151" mass="17214">MTTIGLLTRIRHHLISYQFNRCLSTQTASGIVFNKNLRVKHLDRSSIDKEAHVYDYLRDHVAKDVCDRIEDLKHDGRRLIFNLGSCSGLIVKNLNPGKIDTLIQADISLESIRRSRRSNSMLPPKFPIDYVQCDEESLPTNLILLILLSAA</sequence>
<keyword evidence="2" id="KW-0808">Transferase</keyword>
<evidence type="ECO:0000313" key="3">
    <source>
        <dbReference type="EMBL" id="GLJ59500.1"/>
    </source>
</evidence>
<dbReference type="EMBL" id="BSEH01000972">
    <property type="protein sequence ID" value="GLJ59500.1"/>
    <property type="molecule type" value="Genomic_DNA"/>
</dbReference>
<dbReference type="GO" id="GO:0032259">
    <property type="term" value="P:methylation"/>
    <property type="evidence" value="ECO:0007669"/>
    <property type="project" value="UniProtKB-KW"/>
</dbReference>
<gene>
    <name evidence="3" type="ORF">SUGI_1511220</name>
</gene>
<dbReference type="AlphaFoldDB" id="A0AAD3RRX5"/>
<name>A0AAD3RRX5_CRYJA</name>
<dbReference type="PANTHER" id="PTHR13090">
    <property type="entry name" value="ARGININE-HYDROXYLASE NDUFAF5, MITOCHONDRIAL"/>
    <property type="match status" value="1"/>
</dbReference>
<evidence type="ECO:0000313" key="4">
    <source>
        <dbReference type="Proteomes" id="UP001234787"/>
    </source>
</evidence>
<protein>
    <submittedName>
        <fullName evidence="3">Uncharacterized protein</fullName>
    </submittedName>
</protein>
<keyword evidence="4" id="KW-1185">Reference proteome</keyword>
<dbReference type="GO" id="GO:0032981">
    <property type="term" value="P:mitochondrial respiratory chain complex I assembly"/>
    <property type="evidence" value="ECO:0007669"/>
    <property type="project" value="TreeGrafter"/>
</dbReference>
<dbReference type="Proteomes" id="UP001234787">
    <property type="component" value="Unassembled WGS sequence"/>
</dbReference>
<dbReference type="PANTHER" id="PTHR13090:SF1">
    <property type="entry name" value="ARGININE-HYDROXYLASE NDUFAF5, MITOCHONDRIAL"/>
    <property type="match status" value="1"/>
</dbReference>
<accession>A0AAD3RRX5</accession>
<proteinExistence type="predicted"/>
<organism evidence="3 4">
    <name type="scientific">Cryptomeria japonica</name>
    <name type="common">Japanese cedar</name>
    <name type="synonym">Cupressus japonica</name>
    <dbReference type="NCBI Taxonomy" id="3369"/>
    <lineage>
        <taxon>Eukaryota</taxon>
        <taxon>Viridiplantae</taxon>
        <taxon>Streptophyta</taxon>
        <taxon>Embryophyta</taxon>
        <taxon>Tracheophyta</taxon>
        <taxon>Spermatophyta</taxon>
        <taxon>Pinopsida</taxon>
        <taxon>Pinidae</taxon>
        <taxon>Conifers II</taxon>
        <taxon>Cupressales</taxon>
        <taxon>Cupressaceae</taxon>
        <taxon>Cryptomeria</taxon>
    </lineage>
</organism>
<reference evidence="3" key="1">
    <citation type="submission" date="2022-12" db="EMBL/GenBank/DDBJ databases">
        <title>Chromosome-Level Genome Assembly of Japanese Cedar (Cryptomeriajaponica D. Don).</title>
        <authorList>
            <person name="Fujino T."/>
            <person name="Yamaguchi K."/>
            <person name="Yokoyama T."/>
            <person name="Hamanaka T."/>
            <person name="Harazono Y."/>
            <person name="Kamada H."/>
            <person name="Kobayashi W."/>
            <person name="Ujino-Ihara T."/>
            <person name="Uchiyama K."/>
            <person name="Matsumoto A."/>
            <person name="Izuno A."/>
            <person name="Tsumura Y."/>
            <person name="Toyoda A."/>
            <person name="Shigenobu S."/>
            <person name="Moriguchi Y."/>
            <person name="Ueno S."/>
            <person name="Kasahara M."/>
        </authorList>
    </citation>
    <scope>NUCLEOTIDE SEQUENCE</scope>
</reference>
<dbReference type="GO" id="GO:0008168">
    <property type="term" value="F:methyltransferase activity"/>
    <property type="evidence" value="ECO:0007669"/>
    <property type="project" value="UniProtKB-KW"/>
</dbReference>
<dbReference type="InterPro" id="IPR050602">
    <property type="entry name" value="Malonyl-ACP_OMT"/>
</dbReference>
<comment type="caution">
    <text evidence="3">The sequence shown here is derived from an EMBL/GenBank/DDBJ whole genome shotgun (WGS) entry which is preliminary data.</text>
</comment>
<keyword evidence="1" id="KW-0489">Methyltransferase</keyword>
<dbReference type="GO" id="GO:0005739">
    <property type="term" value="C:mitochondrion"/>
    <property type="evidence" value="ECO:0007669"/>
    <property type="project" value="TreeGrafter"/>
</dbReference>